<organism evidence="2 3">
    <name type="scientific">Brachyspira hyodysenteriae (strain ATCC 49526 / WA1)</name>
    <dbReference type="NCBI Taxonomy" id="565034"/>
    <lineage>
        <taxon>Bacteria</taxon>
        <taxon>Pseudomonadati</taxon>
        <taxon>Spirochaetota</taxon>
        <taxon>Spirochaetia</taxon>
        <taxon>Brachyspirales</taxon>
        <taxon>Brachyspiraceae</taxon>
        <taxon>Brachyspira</taxon>
    </lineage>
</organism>
<protein>
    <submittedName>
        <fullName evidence="2">Uncharacterized protein</fullName>
    </submittedName>
</protein>
<accession>A0A3B6VL25</accession>
<proteinExistence type="predicted"/>
<dbReference type="EMBL" id="CP001357">
    <property type="protein sequence ID" value="ACN84616.1"/>
    <property type="molecule type" value="Genomic_DNA"/>
</dbReference>
<dbReference type="AlphaFoldDB" id="A0A3B6VL25"/>
<keyword evidence="1" id="KW-0175">Coiled coil</keyword>
<evidence type="ECO:0000313" key="3">
    <source>
        <dbReference type="Proteomes" id="UP000001803"/>
    </source>
</evidence>
<dbReference type="RefSeq" id="WP_012671649.1">
    <property type="nucleotide sequence ID" value="NC_012225.1"/>
</dbReference>
<name>A0A3B6VL25_BRAHW</name>
<dbReference type="Proteomes" id="UP000001803">
    <property type="component" value="Chromosome"/>
</dbReference>
<evidence type="ECO:0000256" key="1">
    <source>
        <dbReference type="SAM" id="Coils"/>
    </source>
</evidence>
<evidence type="ECO:0000313" key="2">
    <source>
        <dbReference type="EMBL" id="ACN84616.1"/>
    </source>
</evidence>
<sequence length="384" mass="45958">MLLKLFVNKLCSYSLDRKKEKVKRKIDDLNAYIQLASKEVDNTKEKLNSKLYEITDFLNGIVYEAKITFKPIVQSELHEVSDIIKKSYDLLFVIIGYNAKMKIFYCKKNYYMTEINFLKKRKGECFKIIKTLSLSKKKDERLKWFNEANNTNIKTIDELRSLRDSHDNIDLLIDLCERDLKNYRVIKKLREYIKTADKKIDNFYKRIENIDIEIKKFREKVFQYLEDYNKLYSDFLDILNREYNIEDIFPSYLNLLDRKNAAENIKSLLLTEAKNITYEIKSIKGSPQYYNNKNTLISQRNNAWDNFNSSNEQFLKLNEKVEYYNKTFDKLLKSRRKSILDLYHTCSKKIVRCKKGGYLIILNKDNRDSNIFISDYSNNKEAIN</sequence>
<dbReference type="KEGG" id="bhy:BHWA1_02158"/>
<feature type="coiled-coil region" evidence="1">
    <location>
        <begin position="19"/>
        <end position="46"/>
    </location>
</feature>
<dbReference type="STRING" id="565034.BHWA1_02158"/>
<keyword evidence="3" id="KW-1185">Reference proteome</keyword>
<reference evidence="2 3" key="1">
    <citation type="journal article" date="2009" name="PLoS ONE">
        <title>Genome sequence of the pathogenic intestinal spirochete Brachyspira hyodysenteriae reveals adaptations to its lifestyle in the porcine large intestine.</title>
        <authorList>
            <person name="Bellgard M.I."/>
            <person name="Wanchanthuek P."/>
            <person name="La T."/>
            <person name="Ryan K."/>
            <person name="Moolhuijzen P."/>
            <person name="Albertyn Z."/>
            <person name="Shaban B."/>
            <person name="Motro Y."/>
            <person name="Dunn D.S."/>
            <person name="Schibeci D."/>
            <person name="Hunter A."/>
            <person name="Barrero R."/>
            <person name="Phillips N.D."/>
            <person name="Hampson D.J."/>
        </authorList>
    </citation>
    <scope>NUCLEOTIDE SEQUENCE [LARGE SCALE GENOMIC DNA]</scope>
    <source>
        <strain evidence="3">ATCC 49526 / WA1</strain>
    </source>
</reference>
<gene>
    <name evidence="2" type="ordered locus">BHWA1_02158</name>
</gene>